<feature type="compositionally biased region" description="Basic and acidic residues" evidence="1">
    <location>
        <begin position="130"/>
        <end position="142"/>
    </location>
</feature>
<protein>
    <submittedName>
        <fullName evidence="3">Uncharacterized protein</fullName>
    </submittedName>
</protein>
<dbReference type="OrthoDB" id="1340494at2"/>
<dbReference type="STRING" id="1176587.A8C56_20885"/>
<feature type="transmembrane region" description="Helical" evidence="2">
    <location>
        <begin position="185"/>
        <end position="203"/>
    </location>
</feature>
<keyword evidence="2" id="KW-0472">Membrane</keyword>
<accession>A0A1A9I612</accession>
<evidence type="ECO:0000256" key="1">
    <source>
        <dbReference type="SAM" id="MobiDB-lite"/>
    </source>
</evidence>
<proteinExistence type="predicted"/>
<dbReference type="KEGG" id="nia:A8C56_20885"/>
<keyword evidence="2" id="KW-0812">Transmembrane</keyword>
<feature type="region of interest" description="Disordered" evidence="1">
    <location>
        <begin position="116"/>
        <end position="159"/>
    </location>
</feature>
<dbReference type="EMBL" id="CP015772">
    <property type="protein sequence ID" value="ANH83108.1"/>
    <property type="molecule type" value="Genomic_DNA"/>
</dbReference>
<evidence type="ECO:0000256" key="2">
    <source>
        <dbReference type="SAM" id="Phobius"/>
    </source>
</evidence>
<dbReference type="RefSeq" id="WP_067760378.1">
    <property type="nucleotide sequence ID" value="NZ_CP015772.1"/>
</dbReference>
<evidence type="ECO:0000313" key="3">
    <source>
        <dbReference type="EMBL" id="ANH83108.1"/>
    </source>
</evidence>
<gene>
    <name evidence="3" type="ORF">A8C56_20885</name>
</gene>
<sequence>MFEQYQELVLQLYEKKQRENDLPLDLMQPTPAKIKKACLRACTKRFSRKDGRVLEAFFGEGNDQAVILKAIKRYEADKFKALIKFLRKETASTDEKNIELLAWLIGFEPRPFELGRHYDHPENSETTIDGTEKYNCNKEKNGETSNGSDQPDKALTNPNEGLQIAVTRSGTNFSKTGFHIKKGPVALSAIIVVLAGIIIYWVGTNKSVPGPMASSMKGSCMYWAGDHYQQISCSQKVHGALVIALDSEKLVYFKKITRPDTITEADINKVFYIKFGRKIEFYTERGVHPVYTERTLKPLTGYIYEKHILPLKKQPLPVKSN</sequence>
<keyword evidence="2" id="KW-1133">Transmembrane helix</keyword>
<reference evidence="3 4" key="1">
    <citation type="submission" date="2016-05" db="EMBL/GenBank/DDBJ databases">
        <title>Niabella ginsenosidivorans BS26 whole genome sequencing.</title>
        <authorList>
            <person name="Im W.T."/>
            <person name="Siddiqi M.Z."/>
        </authorList>
    </citation>
    <scope>NUCLEOTIDE SEQUENCE [LARGE SCALE GENOMIC DNA]</scope>
    <source>
        <strain evidence="3 4">BS26</strain>
    </source>
</reference>
<evidence type="ECO:0000313" key="4">
    <source>
        <dbReference type="Proteomes" id="UP000077667"/>
    </source>
</evidence>
<dbReference type="AlphaFoldDB" id="A0A1A9I612"/>
<name>A0A1A9I612_9BACT</name>
<keyword evidence="4" id="KW-1185">Reference proteome</keyword>
<organism evidence="3 4">
    <name type="scientific">Niabella ginsenosidivorans</name>
    <dbReference type="NCBI Taxonomy" id="1176587"/>
    <lineage>
        <taxon>Bacteria</taxon>
        <taxon>Pseudomonadati</taxon>
        <taxon>Bacteroidota</taxon>
        <taxon>Chitinophagia</taxon>
        <taxon>Chitinophagales</taxon>
        <taxon>Chitinophagaceae</taxon>
        <taxon>Niabella</taxon>
    </lineage>
</organism>
<dbReference type="Proteomes" id="UP000077667">
    <property type="component" value="Chromosome"/>
</dbReference>